<reference evidence="2 3" key="1">
    <citation type="submission" date="2024-03" db="EMBL/GenBank/DDBJ databases">
        <authorList>
            <person name="Jo J.-H."/>
        </authorList>
    </citation>
    <scope>NUCLEOTIDE SEQUENCE [LARGE SCALE GENOMIC DNA]</scope>
    <source>
        <strain evidence="2 3">AS3R-12</strain>
    </source>
</reference>
<sequence>MRRRNSFSQVKARQKTDWTEPRLPTCAFQYNISTSEEQWMKFRYGITLCAIALSLSPAAAGARSPARPQPNLLTAAELAKGWRLLFDGSTLQGWRNYRSKAILPGWRVEGNCLTLDGYGGDIITNETFENFELSYEWRISPGGNSGVFYNVVEGSNPKIWQTGPEMQVLDNDLSPDARNPTHQAGAAYDLFAPRVRAVLPVGRFNKARIIVNRGHVQHWLNGKLVVEYDLWSPAWRAAVAASKFADLPGYGLARSGHIALQDHGDRVWFRNIKVRRL</sequence>
<dbReference type="InterPro" id="IPR010496">
    <property type="entry name" value="AL/BT2_dom"/>
</dbReference>
<dbReference type="Gene3D" id="2.60.120.560">
    <property type="entry name" value="Exo-inulinase, domain 1"/>
    <property type="match status" value="1"/>
</dbReference>
<dbReference type="Proteomes" id="UP001379235">
    <property type="component" value="Unassembled WGS sequence"/>
</dbReference>
<evidence type="ECO:0000259" key="1">
    <source>
        <dbReference type="Pfam" id="PF06439"/>
    </source>
</evidence>
<name>A0ABU8S9Z6_9SPHN</name>
<accession>A0ABU8S9Z6</accession>
<evidence type="ECO:0000313" key="2">
    <source>
        <dbReference type="EMBL" id="MEJ6010771.1"/>
    </source>
</evidence>
<organism evidence="2 3">
    <name type="scientific">Novosphingobium aquae</name>
    <dbReference type="NCBI Taxonomy" id="3133435"/>
    <lineage>
        <taxon>Bacteria</taxon>
        <taxon>Pseudomonadati</taxon>
        <taxon>Pseudomonadota</taxon>
        <taxon>Alphaproteobacteria</taxon>
        <taxon>Sphingomonadales</taxon>
        <taxon>Sphingomonadaceae</taxon>
        <taxon>Novosphingobium</taxon>
    </lineage>
</organism>
<proteinExistence type="predicted"/>
<protein>
    <submittedName>
        <fullName evidence="2">DUF1080 domain-containing protein</fullName>
    </submittedName>
</protein>
<gene>
    <name evidence="2" type="ORF">WG900_12680</name>
</gene>
<feature type="domain" description="3-keto-alpha-glucoside-1,2-lyase/3-keto-2-hydroxy-glucal hydratase" evidence="1">
    <location>
        <begin position="81"/>
        <end position="275"/>
    </location>
</feature>
<comment type="caution">
    <text evidence="2">The sequence shown here is derived from an EMBL/GenBank/DDBJ whole genome shotgun (WGS) entry which is preliminary data.</text>
</comment>
<keyword evidence="3" id="KW-1185">Reference proteome</keyword>
<dbReference type="Pfam" id="PF06439">
    <property type="entry name" value="3keto-disac_hyd"/>
    <property type="match status" value="1"/>
</dbReference>
<dbReference type="EMBL" id="JBBHJY010000006">
    <property type="protein sequence ID" value="MEJ6010771.1"/>
    <property type="molecule type" value="Genomic_DNA"/>
</dbReference>
<evidence type="ECO:0000313" key="3">
    <source>
        <dbReference type="Proteomes" id="UP001379235"/>
    </source>
</evidence>
<dbReference type="RefSeq" id="WP_339967766.1">
    <property type="nucleotide sequence ID" value="NZ_JBBHJY010000006.1"/>
</dbReference>